<dbReference type="OrthoDB" id="92719at2"/>
<dbReference type="PIRSF" id="PIRSF006060">
    <property type="entry name" value="AA_transporter"/>
    <property type="match status" value="1"/>
</dbReference>
<evidence type="ECO:0000256" key="5">
    <source>
        <dbReference type="ARBA" id="ARBA00022989"/>
    </source>
</evidence>
<dbReference type="FunCoup" id="A0A3G9J3J5">
    <property type="interactions" value="260"/>
</dbReference>
<dbReference type="PANTHER" id="PTHR42770:SF15">
    <property type="entry name" value="GLUTAMATE_GAMMA-AMINOBUTYRATE ANTIPORTER-RELATED"/>
    <property type="match status" value="1"/>
</dbReference>
<feature type="transmembrane region" description="Helical" evidence="7">
    <location>
        <begin position="418"/>
        <end position="439"/>
    </location>
</feature>
<evidence type="ECO:0000256" key="3">
    <source>
        <dbReference type="ARBA" id="ARBA00022475"/>
    </source>
</evidence>
<gene>
    <name evidence="8" type="ORF">SG0102_06540</name>
</gene>
<keyword evidence="5 7" id="KW-1133">Transmembrane helix</keyword>
<dbReference type="AlphaFoldDB" id="A0A3G9J3J5"/>
<name>A0A3G9J3J5_9FIRM</name>
<feature type="transmembrane region" description="Helical" evidence="7">
    <location>
        <begin position="296"/>
        <end position="322"/>
    </location>
</feature>
<dbReference type="Gene3D" id="1.20.1740.10">
    <property type="entry name" value="Amino acid/polyamine transporter I"/>
    <property type="match status" value="1"/>
</dbReference>
<comment type="subcellular location">
    <subcellularLocation>
        <location evidence="1">Cell membrane</location>
        <topology evidence="1">Multi-pass membrane protein</topology>
    </subcellularLocation>
</comment>
<dbReference type="GO" id="GO:0005886">
    <property type="term" value="C:plasma membrane"/>
    <property type="evidence" value="ECO:0007669"/>
    <property type="project" value="UniProtKB-SubCell"/>
</dbReference>
<feature type="transmembrane region" description="Helical" evidence="7">
    <location>
        <begin position="157"/>
        <end position="179"/>
    </location>
</feature>
<dbReference type="Pfam" id="PF13520">
    <property type="entry name" value="AA_permease_2"/>
    <property type="match status" value="1"/>
</dbReference>
<feature type="transmembrane region" description="Helical" evidence="7">
    <location>
        <begin position="445"/>
        <end position="467"/>
    </location>
</feature>
<evidence type="ECO:0000256" key="7">
    <source>
        <dbReference type="SAM" id="Phobius"/>
    </source>
</evidence>
<dbReference type="RefSeq" id="WP_125118646.1">
    <property type="nucleotide sequence ID" value="NZ_AP019309.1"/>
</dbReference>
<feature type="transmembrane region" description="Helical" evidence="7">
    <location>
        <begin position="39"/>
        <end position="62"/>
    </location>
</feature>
<feature type="transmembrane region" description="Helical" evidence="7">
    <location>
        <begin position="127"/>
        <end position="145"/>
    </location>
</feature>
<sequence>MDQSKRIKWSTLAFMAFSTVWGFGNVLNGFIYFNGIQVIFSWILMFALYFVPYALMVGELGSAFKEAGGGVSSWIHETMGPKMAYYAGFTYWACHITYIASKGSGGLKALSWVIFRNAETFASFKPWAIQLATLGVFLLFCYIASRGLTPLKALTSIAGTSMFVMSLLYIVMMFAAPAINPGAHFASLDFSLKNLVPQFNVKYFTSLSILVFAVGGCEKISPYVNKLEKPEKEFPRSMITLAIMVAVCAILGTIAMGLMFDPKDIMKNFDAYNANGSYWAFQKLGQYYHMGDLLMIIYAICNAIGQFSTLILSIDAPLRMLLDNEDARQFIPKKLLKQNKYGAYVNGIWLVVILSGAIILVQGFVPNADVILTQLTKLNSVAMTLRYLWVFLAYIALRNATNYAKFKPEYRAFKSQAVAKFFGIWCFVVTAACDIMGMYDTDTFTMVLKIITPLILFALGLIMPAIAKHEQA</sequence>
<feature type="transmembrane region" description="Helical" evidence="7">
    <location>
        <begin position="199"/>
        <end position="217"/>
    </location>
</feature>
<feature type="transmembrane region" description="Helical" evidence="7">
    <location>
        <begin position="238"/>
        <end position="260"/>
    </location>
</feature>
<accession>A0A3G9J3J5</accession>
<keyword evidence="3" id="KW-1003">Cell membrane</keyword>
<evidence type="ECO:0000313" key="9">
    <source>
        <dbReference type="Proteomes" id="UP000268059"/>
    </source>
</evidence>
<evidence type="ECO:0000313" key="8">
    <source>
        <dbReference type="EMBL" id="BBH25720.1"/>
    </source>
</evidence>
<dbReference type="InParanoid" id="A0A3G9J3J5"/>
<feature type="transmembrane region" description="Helical" evidence="7">
    <location>
        <begin position="377"/>
        <end position="397"/>
    </location>
</feature>
<feature type="transmembrane region" description="Helical" evidence="7">
    <location>
        <begin position="343"/>
        <end position="365"/>
    </location>
</feature>
<keyword evidence="4 7" id="KW-0812">Transmembrane</keyword>
<dbReference type="EMBL" id="AP019309">
    <property type="protein sequence ID" value="BBH25720.1"/>
    <property type="molecule type" value="Genomic_DNA"/>
</dbReference>
<dbReference type="PANTHER" id="PTHR42770">
    <property type="entry name" value="AMINO ACID TRANSPORTER-RELATED"/>
    <property type="match status" value="1"/>
</dbReference>
<keyword evidence="6 7" id="KW-0472">Membrane</keyword>
<reference evidence="8 9" key="1">
    <citation type="submission" date="2018-11" db="EMBL/GenBank/DDBJ databases">
        <title>Novel Erysipelotrichaceae bacterium isolated from small intestine of a swine.</title>
        <authorList>
            <person name="Kim J.S."/>
            <person name="Choe H."/>
            <person name="Lee Y.R."/>
            <person name="Kim K.M."/>
            <person name="Park D.S."/>
        </authorList>
    </citation>
    <scope>NUCLEOTIDE SEQUENCE [LARGE SCALE GENOMIC DNA]</scope>
    <source>
        <strain evidence="8 9">SG0102</strain>
    </source>
</reference>
<evidence type="ECO:0000256" key="1">
    <source>
        <dbReference type="ARBA" id="ARBA00004651"/>
    </source>
</evidence>
<organism evidence="8 9">
    <name type="scientific">Intestinibaculum porci</name>
    <dbReference type="NCBI Taxonomy" id="2487118"/>
    <lineage>
        <taxon>Bacteria</taxon>
        <taxon>Bacillati</taxon>
        <taxon>Bacillota</taxon>
        <taxon>Erysipelotrichia</taxon>
        <taxon>Erysipelotrichales</taxon>
        <taxon>Erysipelotrichaceae</taxon>
        <taxon>Intestinibaculum</taxon>
    </lineage>
</organism>
<dbReference type="Proteomes" id="UP000268059">
    <property type="component" value="Chromosome"/>
</dbReference>
<dbReference type="GO" id="GO:0022857">
    <property type="term" value="F:transmembrane transporter activity"/>
    <property type="evidence" value="ECO:0007669"/>
    <property type="project" value="InterPro"/>
</dbReference>
<dbReference type="InterPro" id="IPR002293">
    <property type="entry name" value="AA/rel_permease1"/>
</dbReference>
<evidence type="ECO:0000256" key="4">
    <source>
        <dbReference type="ARBA" id="ARBA00022692"/>
    </source>
</evidence>
<protein>
    <submittedName>
        <fullName evidence="8">Amino acid permease</fullName>
    </submittedName>
</protein>
<evidence type="ECO:0000256" key="6">
    <source>
        <dbReference type="ARBA" id="ARBA00023136"/>
    </source>
</evidence>
<feature type="transmembrane region" description="Helical" evidence="7">
    <location>
        <begin position="12"/>
        <end position="33"/>
    </location>
</feature>
<evidence type="ECO:0000256" key="2">
    <source>
        <dbReference type="ARBA" id="ARBA00022448"/>
    </source>
</evidence>
<keyword evidence="2" id="KW-0813">Transport</keyword>
<dbReference type="KEGG" id="ebm:SG0102_06540"/>
<proteinExistence type="predicted"/>
<keyword evidence="9" id="KW-1185">Reference proteome</keyword>
<dbReference type="InterPro" id="IPR050367">
    <property type="entry name" value="APC_superfamily"/>
</dbReference>